<gene>
    <name evidence="1" type="ORF">FMOSSE_LOCUS14732</name>
</gene>
<organism evidence="1 2">
    <name type="scientific">Funneliformis mosseae</name>
    <name type="common">Endomycorrhizal fungus</name>
    <name type="synonym">Glomus mosseae</name>
    <dbReference type="NCBI Taxonomy" id="27381"/>
    <lineage>
        <taxon>Eukaryota</taxon>
        <taxon>Fungi</taxon>
        <taxon>Fungi incertae sedis</taxon>
        <taxon>Mucoromycota</taxon>
        <taxon>Glomeromycotina</taxon>
        <taxon>Glomeromycetes</taxon>
        <taxon>Glomerales</taxon>
        <taxon>Glomeraceae</taxon>
        <taxon>Funneliformis</taxon>
    </lineage>
</organism>
<protein>
    <submittedName>
        <fullName evidence="1">4047_t:CDS:1</fullName>
    </submittedName>
</protein>
<dbReference type="EMBL" id="CAJVPP010012321">
    <property type="protein sequence ID" value="CAG8717331.1"/>
    <property type="molecule type" value="Genomic_DNA"/>
</dbReference>
<keyword evidence="2" id="KW-1185">Reference proteome</keyword>
<accession>A0A9N9NAI0</accession>
<reference evidence="1" key="1">
    <citation type="submission" date="2021-06" db="EMBL/GenBank/DDBJ databases">
        <authorList>
            <person name="Kallberg Y."/>
            <person name="Tangrot J."/>
            <person name="Rosling A."/>
        </authorList>
    </citation>
    <scope>NUCLEOTIDE SEQUENCE</scope>
    <source>
        <strain evidence="1">87-6 pot B 2015</strain>
    </source>
</reference>
<sequence>GSHLYTYLAIINRELVAKFNILYILLQSDDSNSNHELLVANLHILNQLRAPDTFTANVKQHVVKPNLLIWLMNSSIRRRLPYKCIKSALENAYHSTKTSVLNLPDSNLQSLSRIPLHTYDITNHG</sequence>
<dbReference type="Proteomes" id="UP000789375">
    <property type="component" value="Unassembled WGS sequence"/>
</dbReference>
<evidence type="ECO:0000313" key="2">
    <source>
        <dbReference type="Proteomes" id="UP000789375"/>
    </source>
</evidence>
<name>A0A9N9NAI0_FUNMO</name>
<feature type="non-terminal residue" evidence="1">
    <location>
        <position position="1"/>
    </location>
</feature>
<evidence type="ECO:0000313" key="1">
    <source>
        <dbReference type="EMBL" id="CAG8717331.1"/>
    </source>
</evidence>
<comment type="caution">
    <text evidence="1">The sequence shown here is derived from an EMBL/GenBank/DDBJ whole genome shotgun (WGS) entry which is preliminary data.</text>
</comment>
<dbReference type="AlphaFoldDB" id="A0A9N9NAI0"/>
<proteinExistence type="predicted"/>